<name>A0AAD7CVJ5_MYCRO</name>
<accession>A0AAD7CVJ5</accession>
<dbReference type="InterPro" id="IPR059179">
    <property type="entry name" value="MLKL-like_MCAfunc"/>
</dbReference>
<gene>
    <name evidence="2" type="ORF">B0H17DRAFT_1184583</name>
</gene>
<dbReference type="EMBL" id="JARKIE010000217">
    <property type="protein sequence ID" value="KAJ7664980.1"/>
    <property type="molecule type" value="Genomic_DNA"/>
</dbReference>
<dbReference type="Proteomes" id="UP001221757">
    <property type="component" value="Unassembled WGS sequence"/>
</dbReference>
<proteinExistence type="predicted"/>
<dbReference type="InterPro" id="IPR036537">
    <property type="entry name" value="Adaptor_Cbl_N_dom_sf"/>
</dbReference>
<keyword evidence="3" id="KW-1185">Reference proteome</keyword>
<feature type="region of interest" description="Disordered" evidence="1">
    <location>
        <begin position="1"/>
        <end position="24"/>
    </location>
</feature>
<comment type="caution">
    <text evidence="2">The sequence shown here is derived from an EMBL/GenBank/DDBJ whole genome shotgun (WGS) entry which is preliminary data.</text>
</comment>
<reference evidence="2" key="1">
    <citation type="submission" date="2023-03" db="EMBL/GenBank/DDBJ databases">
        <title>Massive genome expansion in bonnet fungi (Mycena s.s.) driven by repeated elements and novel gene families across ecological guilds.</title>
        <authorList>
            <consortium name="Lawrence Berkeley National Laboratory"/>
            <person name="Harder C.B."/>
            <person name="Miyauchi S."/>
            <person name="Viragh M."/>
            <person name="Kuo A."/>
            <person name="Thoen E."/>
            <person name="Andreopoulos B."/>
            <person name="Lu D."/>
            <person name="Skrede I."/>
            <person name="Drula E."/>
            <person name="Henrissat B."/>
            <person name="Morin E."/>
            <person name="Kohler A."/>
            <person name="Barry K."/>
            <person name="LaButti K."/>
            <person name="Morin E."/>
            <person name="Salamov A."/>
            <person name="Lipzen A."/>
            <person name="Mereny Z."/>
            <person name="Hegedus B."/>
            <person name="Baldrian P."/>
            <person name="Stursova M."/>
            <person name="Weitz H."/>
            <person name="Taylor A."/>
            <person name="Grigoriev I.V."/>
            <person name="Nagy L.G."/>
            <person name="Martin F."/>
            <person name="Kauserud H."/>
        </authorList>
    </citation>
    <scope>NUCLEOTIDE SEQUENCE</scope>
    <source>
        <strain evidence="2">CBHHK067</strain>
    </source>
</reference>
<organism evidence="2 3">
    <name type="scientific">Mycena rosella</name>
    <name type="common">Pink bonnet</name>
    <name type="synonym">Agaricus rosellus</name>
    <dbReference type="NCBI Taxonomy" id="1033263"/>
    <lineage>
        <taxon>Eukaryota</taxon>
        <taxon>Fungi</taxon>
        <taxon>Dikarya</taxon>
        <taxon>Basidiomycota</taxon>
        <taxon>Agaricomycotina</taxon>
        <taxon>Agaricomycetes</taxon>
        <taxon>Agaricomycetidae</taxon>
        <taxon>Agaricales</taxon>
        <taxon>Marasmiineae</taxon>
        <taxon>Mycenaceae</taxon>
        <taxon>Mycena</taxon>
    </lineage>
</organism>
<dbReference type="GO" id="GO:0007166">
    <property type="term" value="P:cell surface receptor signaling pathway"/>
    <property type="evidence" value="ECO:0007669"/>
    <property type="project" value="InterPro"/>
</dbReference>
<evidence type="ECO:0000313" key="2">
    <source>
        <dbReference type="EMBL" id="KAJ7664980.1"/>
    </source>
</evidence>
<evidence type="ECO:0000313" key="3">
    <source>
        <dbReference type="Proteomes" id="UP001221757"/>
    </source>
</evidence>
<dbReference type="CDD" id="cd21037">
    <property type="entry name" value="MLKL_NTD"/>
    <property type="match status" value="1"/>
</dbReference>
<evidence type="ECO:0000256" key="1">
    <source>
        <dbReference type="SAM" id="MobiDB-lite"/>
    </source>
</evidence>
<dbReference type="Gene3D" id="1.20.930.20">
    <property type="entry name" value="Adaptor protein Cbl, N-terminal domain"/>
    <property type="match status" value="1"/>
</dbReference>
<sequence>MRFAFPSRAKKRRGPKPTPVSSSPKLQLCRDSTLVAGDLLWTSLLALKESADAFPPLKSAMAGVVAICEIAERAKHSKADTREIAERTKGILDVIAEAVPNPSVIPAPMLQSIEQFTALLDEIRCSMEAITLTGGLMRRLAHLNRNERALQEIKVVLEDAYRDFVAASALRLEVQQAHLAVQQTQLALKQAQTYIELEKVSAVTGPPTG</sequence>
<dbReference type="AlphaFoldDB" id="A0AAD7CVJ5"/>
<protein>
    <submittedName>
        <fullName evidence="2">Uncharacterized protein</fullName>
    </submittedName>
</protein>